<protein>
    <submittedName>
        <fullName evidence="2">Uncharacterized protein</fullName>
    </submittedName>
</protein>
<evidence type="ECO:0000313" key="3">
    <source>
        <dbReference type="Proteomes" id="UP000245926"/>
    </source>
</evidence>
<feature type="region of interest" description="Disordered" evidence="1">
    <location>
        <begin position="40"/>
        <end position="63"/>
    </location>
</feature>
<dbReference type="Proteomes" id="UP000245926">
    <property type="component" value="Chromosome"/>
</dbReference>
<dbReference type="AlphaFoldDB" id="A0A2U8WBH9"/>
<keyword evidence="3" id="KW-1185">Reference proteome</keyword>
<dbReference type="EMBL" id="CP029550">
    <property type="protein sequence ID" value="AWN42666.1"/>
    <property type="molecule type" value="Genomic_DNA"/>
</dbReference>
<evidence type="ECO:0000313" key="2">
    <source>
        <dbReference type="EMBL" id="AWN42666.1"/>
    </source>
</evidence>
<gene>
    <name evidence="2" type="ORF">DK389_21885</name>
</gene>
<accession>A0A2U8WBH9</accession>
<reference evidence="3" key="1">
    <citation type="submission" date="2018-05" db="EMBL/GenBank/DDBJ databases">
        <title>Complete Genome Sequence of Methylobacterium sp. 17SD2-17.</title>
        <authorList>
            <person name="Srinivasan S."/>
        </authorList>
    </citation>
    <scope>NUCLEOTIDE SEQUENCE [LARGE SCALE GENOMIC DNA]</scope>
    <source>
        <strain evidence="3">17SD2-17</strain>
    </source>
</reference>
<dbReference type="InterPro" id="IPR027417">
    <property type="entry name" value="P-loop_NTPase"/>
</dbReference>
<dbReference type="KEGG" id="mets:DK389_21885"/>
<dbReference type="OrthoDB" id="547419at2"/>
<dbReference type="RefSeq" id="WP_109892765.1">
    <property type="nucleotide sequence ID" value="NZ_CP029550.1"/>
</dbReference>
<sequence length="373" mass="41022">MRRGIIHIGMPRTGSTSFQAVLTNLRPHLAEAGILYPDLTPPGSPHGTEVNHQPLGEALDGRRPPPERAAALKCLSDVLAGTAADTVILSYEDFSVQKPALGVPATLADLFRRHGFAVEVAMVVKPVFEQLNSAYAHRAQLVQETRSFRAYAGALCGSGRFAYHALVEPWLRAADGRVTGIPLRDARSDTPLLERMFRDLGLSDRTASLISPETLRFVTNRSSGPVAVEASRRLRRLRAHRQVPGHPRQIGHVIDEAAWARGLDPEPFRGDAPEMRARVDERYGASNERFARAVWGRSWSQVVAPAPERAPNELATRPIPARTEAEIAAIVTETIRHFGLSEPPAWRSIPAEIAEAGVDRLARLVGYTRWRVP</sequence>
<proteinExistence type="predicted"/>
<name>A0A2U8WBH9_9HYPH</name>
<evidence type="ECO:0000256" key="1">
    <source>
        <dbReference type="SAM" id="MobiDB-lite"/>
    </source>
</evidence>
<organism evidence="2 3">
    <name type="scientific">Methylobacterium durans</name>
    <dbReference type="NCBI Taxonomy" id="2202825"/>
    <lineage>
        <taxon>Bacteria</taxon>
        <taxon>Pseudomonadati</taxon>
        <taxon>Pseudomonadota</taxon>
        <taxon>Alphaproteobacteria</taxon>
        <taxon>Hyphomicrobiales</taxon>
        <taxon>Methylobacteriaceae</taxon>
        <taxon>Methylobacterium</taxon>
    </lineage>
</organism>
<dbReference type="SUPFAM" id="SSF52540">
    <property type="entry name" value="P-loop containing nucleoside triphosphate hydrolases"/>
    <property type="match status" value="1"/>
</dbReference>